<gene>
    <name evidence="9" type="ORF">GFB49_16620</name>
</gene>
<evidence type="ECO:0000313" key="10">
    <source>
        <dbReference type="Proteomes" id="UP000444174"/>
    </source>
</evidence>
<organism evidence="9 10">
    <name type="scientific">Tritonibacter litoralis</name>
    <dbReference type="NCBI Taxonomy" id="2662264"/>
    <lineage>
        <taxon>Bacteria</taxon>
        <taxon>Pseudomonadati</taxon>
        <taxon>Pseudomonadota</taxon>
        <taxon>Alphaproteobacteria</taxon>
        <taxon>Rhodobacterales</taxon>
        <taxon>Paracoccaceae</taxon>
        <taxon>Tritonibacter</taxon>
    </lineage>
</organism>
<sequence>MKLRRPPRSPHSETIITLIDVVFFLLVFFMLIGRMDATAPFDVTPPVAVSGQDMPTGGLTVSVSQTGDLAFAGVTYNLADLATVLKPDSDSQRLRINAHSQTPTRHVLPLMTLGEDLGFAEVVLVVTPEAQP</sequence>
<evidence type="ECO:0000256" key="7">
    <source>
        <dbReference type="RuleBase" id="RU003879"/>
    </source>
</evidence>
<evidence type="ECO:0000256" key="5">
    <source>
        <dbReference type="ARBA" id="ARBA00022989"/>
    </source>
</evidence>
<keyword evidence="6 8" id="KW-0472">Membrane</keyword>
<evidence type="ECO:0000256" key="2">
    <source>
        <dbReference type="ARBA" id="ARBA00005811"/>
    </source>
</evidence>
<dbReference type="PANTHER" id="PTHR30558">
    <property type="entry name" value="EXBD MEMBRANE COMPONENT OF PMF-DRIVEN MACROMOLECULE IMPORT SYSTEM"/>
    <property type="match status" value="1"/>
</dbReference>
<keyword evidence="10" id="KW-1185">Reference proteome</keyword>
<keyword evidence="7" id="KW-0813">Transport</keyword>
<dbReference type="RefSeq" id="WP_153217073.1">
    <property type="nucleotide sequence ID" value="NZ_WIBF01000012.1"/>
</dbReference>
<name>A0A843YLL6_9RHOB</name>
<dbReference type="AlphaFoldDB" id="A0A843YLL6"/>
<keyword evidence="7" id="KW-0653">Protein transport</keyword>
<keyword evidence="4 7" id="KW-0812">Transmembrane</keyword>
<evidence type="ECO:0000256" key="6">
    <source>
        <dbReference type="ARBA" id="ARBA00023136"/>
    </source>
</evidence>
<dbReference type="GO" id="GO:0022857">
    <property type="term" value="F:transmembrane transporter activity"/>
    <property type="evidence" value="ECO:0007669"/>
    <property type="project" value="InterPro"/>
</dbReference>
<dbReference type="GO" id="GO:0005886">
    <property type="term" value="C:plasma membrane"/>
    <property type="evidence" value="ECO:0007669"/>
    <property type="project" value="UniProtKB-SubCell"/>
</dbReference>
<accession>A0A843YLL6</accession>
<dbReference type="InterPro" id="IPR003400">
    <property type="entry name" value="ExbD"/>
</dbReference>
<feature type="transmembrane region" description="Helical" evidence="8">
    <location>
        <begin position="12"/>
        <end position="32"/>
    </location>
</feature>
<dbReference type="GO" id="GO:0015031">
    <property type="term" value="P:protein transport"/>
    <property type="evidence" value="ECO:0007669"/>
    <property type="project" value="UniProtKB-KW"/>
</dbReference>
<evidence type="ECO:0000313" key="9">
    <source>
        <dbReference type="EMBL" id="MQQ10093.1"/>
    </source>
</evidence>
<evidence type="ECO:0000256" key="1">
    <source>
        <dbReference type="ARBA" id="ARBA00004162"/>
    </source>
</evidence>
<comment type="subcellular location">
    <subcellularLocation>
        <location evidence="1">Cell membrane</location>
        <topology evidence="1">Single-pass membrane protein</topology>
    </subcellularLocation>
    <subcellularLocation>
        <location evidence="7">Cell membrane</location>
        <topology evidence="7">Single-pass type II membrane protein</topology>
    </subcellularLocation>
</comment>
<evidence type="ECO:0000256" key="4">
    <source>
        <dbReference type="ARBA" id="ARBA00022692"/>
    </source>
</evidence>
<dbReference type="Pfam" id="PF02472">
    <property type="entry name" value="ExbD"/>
    <property type="match status" value="1"/>
</dbReference>
<keyword evidence="3" id="KW-1003">Cell membrane</keyword>
<reference evidence="9 10" key="1">
    <citation type="submission" date="2019-10" db="EMBL/GenBank/DDBJ databases">
        <title>Epibacterium sp. nov., isolated from seawater.</title>
        <authorList>
            <person name="Zhang X."/>
            <person name="Li N."/>
        </authorList>
    </citation>
    <scope>NUCLEOTIDE SEQUENCE [LARGE SCALE GENOMIC DNA]</scope>
    <source>
        <strain evidence="9 10">SM1979</strain>
    </source>
</reference>
<evidence type="ECO:0000256" key="8">
    <source>
        <dbReference type="SAM" id="Phobius"/>
    </source>
</evidence>
<dbReference type="Proteomes" id="UP000444174">
    <property type="component" value="Unassembled WGS sequence"/>
</dbReference>
<proteinExistence type="inferred from homology"/>
<dbReference type="EMBL" id="WIBF01000012">
    <property type="protein sequence ID" value="MQQ10093.1"/>
    <property type="molecule type" value="Genomic_DNA"/>
</dbReference>
<dbReference type="PANTHER" id="PTHR30558:SF3">
    <property type="entry name" value="BIOPOLYMER TRANSPORT PROTEIN EXBD-RELATED"/>
    <property type="match status" value="1"/>
</dbReference>
<comment type="caution">
    <text evidence="9">The sequence shown here is derived from an EMBL/GenBank/DDBJ whole genome shotgun (WGS) entry which is preliminary data.</text>
</comment>
<evidence type="ECO:0000256" key="3">
    <source>
        <dbReference type="ARBA" id="ARBA00022475"/>
    </source>
</evidence>
<keyword evidence="5 8" id="KW-1133">Transmembrane helix</keyword>
<protein>
    <submittedName>
        <fullName evidence="9">Biopolymer transporter ExbD</fullName>
    </submittedName>
</protein>
<comment type="similarity">
    <text evidence="2 7">Belongs to the ExbD/TolR family.</text>
</comment>